<keyword evidence="2" id="KW-1185">Reference proteome</keyword>
<organism evidence="1 2">
    <name type="scientific">Periplaneta americana</name>
    <name type="common">American cockroach</name>
    <name type="synonym">Blatta americana</name>
    <dbReference type="NCBI Taxonomy" id="6978"/>
    <lineage>
        <taxon>Eukaryota</taxon>
        <taxon>Metazoa</taxon>
        <taxon>Ecdysozoa</taxon>
        <taxon>Arthropoda</taxon>
        <taxon>Hexapoda</taxon>
        <taxon>Insecta</taxon>
        <taxon>Pterygota</taxon>
        <taxon>Neoptera</taxon>
        <taxon>Polyneoptera</taxon>
        <taxon>Dictyoptera</taxon>
        <taxon>Blattodea</taxon>
        <taxon>Blattoidea</taxon>
        <taxon>Blattidae</taxon>
        <taxon>Blattinae</taxon>
        <taxon>Periplaneta</taxon>
    </lineage>
</organism>
<evidence type="ECO:0000313" key="1">
    <source>
        <dbReference type="EMBL" id="KAJ4438172.1"/>
    </source>
</evidence>
<accession>A0ABQ8SWW9</accession>
<proteinExistence type="predicted"/>
<comment type="caution">
    <text evidence="1">The sequence shown here is derived from an EMBL/GenBank/DDBJ whole genome shotgun (WGS) entry which is preliminary data.</text>
</comment>
<reference evidence="1 2" key="1">
    <citation type="journal article" date="2022" name="Allergy">
        <title>Genome assembly and annotation of Periplaneta americana reveal a comprehensive cockroach allergen profile.</title>
        <authorList>
            <person name="Wang L."/>
            <person name="Xiong Q."/>
            <person name="Saelim N."/>
            <person name="Wang L."/>
            <person name="Nong W."/>
            <person name="Wan A.T."/>
            <person name="Shi M."/>
            <person name="Liu X."/>
            <person name="Cao Q."/>
            <person name="Hui J.H.L."/>
            <person name="Sookrung N."/>
            <person name="Leung T.F."/>
            <person name="Tungtrongchitr A."/>
            <person name="Tsui S.K.W."/>
        </authorList>
    </citation>
    <scope>NUCLEOTIDE SEQUENCE [LARGE SCALE GENOMIC DNA]</scope>
    <source>
        <strain evidence="1">PWHHKU_190912</strain>
    </source>
</reference>
<sequence>MFVFVRSLYEIRIQTAVTIDLQYTVMFDVRLRTYQSLPQDTGRVRKFLINATFQCTKFEGRSQPSSVERSLVSALTYFSTMCDSCNDKENPTANLMTKNLHNLFTEINILGRVNTHNALVWERENSLVSYELKRARPKFNVWCAVPFEVSCSAWSFQGRIRRIHVLILTLAHYAAYNICDDCPHPKGCPGDIRESDSER</sequence>
<dbReference type="EMBL" id="JAJSOF020000019">
    <property type="protein sequence ID" value="KAJ4438172.1"/>
    <property type="molecule type" value="Genomic_DNA"/>
</dbReference>
<dbReference type="Proteomes" id="UP001148838">
    <property type="component" value="Unassembled WGS sequence"/>
</dbReference>
<evidence type="ECO:0000313" key="2">
    <source>
        <dbReference type="Proteomes" id="UP001148838"/>
    </source>
</evidence>
<gene>
    <name evidence="1" type="ORF">ANN_14111</name>
</gene>
<protein>
    <submittedName>
        <fullName evidence="1">Uncharacterized protein</fullName>
    </submittedName>
</protein>
<name>A0ABQ8SWW9_PERAM</name>